<feature type="domain" description="DOT1" evidence="2">
    <location>
        <begin position="91"/>
        <end position="184"/>
    </location>
</feature>
<proteinExistence type="predicted"/>
<dbReference type="SUPFAM" id="SSF53335">
    <property type="entry name" value="S-adenosyl-L-methionine-dependent methyltransferases"/>
    <property type="match status" value="1"/>
</dbReference>
<name>A0A1V9ZGI9_ACHHY</name>
<evidence type="ECO:0000256" key="1">
    <source>
        <dbReference type="SAM" id="MobiDB-lite"/>
    </source>
</evidence>
<dbReference type="Proteomes" id="UP000243579">
    <property type="component" value="Unassembled WGS sequence"/>
</dbReference>
<dbReference type="Pfam" id="PF08123">
    <property type="entry name" value="DOT1"/>
    <property type="match status" value="1"/>
</dbReference>
<feature type="compositionally biased region" description="Basic and acidic residues" evidence="1">
    <location>
        <begin position="30"/>
        <end position="41"/>
    </location>
</feature>
<keyword evidence="4" id="KW-1185">Reference proteome</keyword>
<sequence length="351" mass="38838">MARPPVSSSTESARRRRPTEDKPLRKRRLDARAVEAKKPKKELPVLTTAKPLSDARSLELAAEFVDHDVSTLYKVIHKKTGALGGNAAGGAIYGEITKNSMGKILEYMQEHCELGRDSVFLDIGSGLGKPNFHASLTPGVAVSYGIELEDQRWQLSLSNLQSVLKSGSLYSKVNPVIFTQGDITDALSLEPFSHVYSFDVGFPPAVMAHVADCFNESASARYFISFHQPRKVLEQYGFEVEEIGRLGTSMAGSSEGHTVYFYRKTEAPRRSAPKDEKMVDPLFGVGFQVVQQGHDAVLSWVEAQFAQRFSQGRTRRQVQLAKAAAPSSLREKKLETFYKVVRRTPATAKAK</sequence>
<dbReference type="AlphaFoldDB" id="A0A1V9ZGI9"/>
<protein>
    <recommendedName>
        <fullName evidence="2">DOT1 domain-containing protein</fullName>
    </recommendedName>
</protein>
<evidence type="ECO:0000313" key="4">
    <source>
        <dbReference type="Proteomes" id="UP000243579"/>
    </source>
</evidence>
<dbReference type="Gene3D" id="3.40.50.150">
    <property type="entry name" value="Vaccinia Virus protein VP39"/>
    <property type="match status" value="1"/>
</dbReference>
<dbReference type="InterPro" id="IPR025789">
    <property type="entry name" value="DOT1_dom"/>
</dbReference>
<comment type="caution">
    <text evidence="3">The sequence shown here is derived from an EMBL/GenBank/DDBJ whole genome shotgun (WGS) entry which is preliminary data.</text>
</comment>
<feature type="region of interest" description="Disordered" evidence="1">
    <location>
        <begin position="1"/>
        <end position="41"/>
    </location>
</feature>
<reference evidence="3 4" key="1">
    <citation type="journal article" date="2014" name="Genome Biol. Evol.">
        <title>The secreted proteins of Achlya hypogyna and Thraustotheca clavata identify the ancestral oomycete secretome and reveal gene acquisitions by horizontal gene transfer.</title>
        <authorList>
            <person name="Misner I."/>
            <person name="Blouin N."/>
            <person name="Leonard G."/>
            <person name="Richards T.A."/>
            <person name="Lane C.E."/>
        </authorList>
    </citation>
    <scope>NUCLEOTIDE SEQUENCE [LARGE SCALE GENOMIC DNA]</scope>
    <source>
        <strain evidence="3 4">ATCC 48635</strain>
    </source>
</reference>
<dbReference type="InterPro" id="IPR029063">
    <property type="entry name" value="SAM-dependent_MTases_sf"/>
</dbReference>
<accession>A0A1V9ZGI9</accession>
<dbReference type="STRING" id="1202772.A0A1V9ZGI9"/>
<dbReference type="OrthoDB" id="443402at2759"/>
<organism evidence="3 4">
    <name type="scientific">Achlya hypogyna</name>
    <name type="common">Oomycete</name>
    <name type="synonym">Protoachlya hypogyna</name>
    <dbReference type="NCBI Taxonomy" id="1202772"/>
    <lineage>
        <taxon>Eukaryota</taxon>
        <taxon>Sar</taxon>
        <taxon>Stramenopiles</taxon>
        <taxon>Oomycota</taxon>
        <taxon>Saprolegniomycetes</taxon>
        <taxon>Saprolegniales</taxon>
        <taxon>Achlyaceae</taxon>
        <taxon>Achlya</taxon>
    </lineage>
</organism>
<dbReference type="GO" id="GO:0031151">
    <property type="term" value="F:histone H3K79 methyltransferase activity"/>
    <property type="evidence" value="ECO:0007669"/>
    <property type="project" value="InterPro"/>
</dbReference>
<evidence type="ECO:0000313" key="3">
    <source>
        <dbReference type="EMBL" id="OQR97099.1"/>
    </source>
</evidence>
<feature type="compositionally biased region" description="Polar residues" evidence="1">
    <location>
        <begin position="1"/>
        <end position="11"/>
    </location>
</feature>
<gene>
    <name evidence="3" type="ORF">ACHHYP_12760</name>
</gene>
<evidence type="ECO:0000259" key="2">
    <source>
        <dbReference type="Pfam" id="PF08123"/>
    </source>
</evidence>
<dbReference type="EMBL" id="JNBR01000123">
    <property type="protein sequence ID" value="OQR97099.1"/>
    <property type="molecule type" value="Genomic_DNA"/>
</dbReference>